<accession>A0AAD8XA18</accession>
<name>A0AAD8XA18_GLOAC</name>
<dbReference type="EMBL" id="JAHMHS010000128">
    <property type="protein sequence ID" value="KAK1714941.1"/>
    <property type="molecule type" value="Genomic_DNA"/>
</dbReference>
<gene>
    <name evidence="1" type="ORF">BDZ83DRAFT_63452</name>
</gene>
<comment type="caution">
    <text evidence="1">The sequence shown here is derived from an EMBL/GenBank/DDBJ whole genome shotgun (WGS) entry which is preliminary data.</text>
</comment>
<evidence type="ECO:0000313" key="1">
    <source>
        <dbReference type="EMBL" id="KAK1714941.1"/>
    </source>
</evidence>
<sequence>MPTCHRTGHPKMRKPYVQLSVRPGGKMGKILLILLLLVLVHHCATATGIGVSLWRLKHTHWSISQISTVTNARPVLSKLSSRCFGPGSTRPPRSRDGLRKTGAVTDEGLAFLRGRSHGVRRLEPMEALDQTVPRIHDRRPHLLHLLHLTNSERTPRLL</sequence>
<protein>
    <submittedName>
        <fullName evidence="1">Uncharacterized protein</fullName>
    </submittedName>
</protein>
<keyword evidence="2" id="KW-1185">Reference proteome</keyword>
<dbReference type="Proteomes" id="UP001244207">
    <property type="component" value="Unassembled WGS sequence"/>
</dbReference>
<proteinExistence type="predicted"/>
<evidence type="ECO:0000313" key="2">
    <source>
        <dbReference type="Proteomes" id="UP001244207"/>
    </source>
</evidence>
<dbReference type="RefSeq" id="XP_060360084.1">
    <property type="nucleotide sequence ID" value="XM_060509108.1"/>
</dbReference>
<organism evidence="1 2">
    <name type="scientific">Glomerella acutata</name>
    <name type="common">Colletotrichum acutatum</name>
    <dbReference type="NCBI Taxonomy" id="27357"/>
    <lineage>
        <taxon>Eukaryota</taxon>
        <taxon>Fungi</taxon>
        <taxon>Dikarya</taxon>
        <taxon>Ascomycota</taxon>
        <taxon>Pezizomycotina</taxon>
        <taxon>Sordariomycetes</taxon>
        <taxon>Hypocreomycetidae</taxon>
        <taxon>Glomerellales</taxon>
        <taxon>Glomerellaceae</taxon>
        <taxon>Colletotrichum</taxon>
        <taxon>Colletotrichum acutatum species complex</taxon>
    </lineage>
</organism>
<dbReference type="GeneID" id="85393007"/>
<dbReference type="AlphaFoldDB" id="A0AAD8XA18"/>
<reference evidence="1" key="1">
    <citation type="submission" date="2021-12" db="EMBL/GenBank/DDBJ databases">
        <title>Comparative genomics, transcriptomics and evolutionary studies reveal genomic signatures of adaptation to plant cell wall in hemibiotrophic fungi.</title>
        <authorList>
            <consortium name="DOE Joint Genome Institute"/>
            <person name="Baroncelli R."/>
            <person name="Diaz J.F."/>
            <person name="Benocci T."/>
            <person name="Peng M."/>
            <person name="Battaglia E."/>
            <person name="Haridas S."/>
            <person name="Andreopoulos W."/>
            <person name="Labutti K."/>
            <person name="Pangilinan J."/>
            <person name="Floch G.L."/>
            <person name="Makela M.R."/>
            <person name="Henrissat B."/>
            <person name="Grigoriev I.V."/>
            <person name="Crouch J.A."/>
            <person name="De Vries R.P."/>
            <person name="Sukno S.A."/>
            <person name="Thon M.R."/>
        </authorList>
    </citation>
    <scope>NUCLEOTIDE SEQUENCE</scope>
    <source>
        <strain evidence="1">CBS 112980</strain>
    </source>
</reference>